<dbReference type="EMBL" id="JAADJT010000023">
    <property type="protein sequence ID" value="NGZ88511.1"/>
    <property type="molecule type" value="Genomic_DNA"/>
</dbReference>
<comment type="caution">
    <text evidence="1">The sequence shown here is derived from an EMBL/GenBank/DDBJ whole genome shotgun (WGS) entry which is preliminary data.</text>
</comment>
<dbReference type="RefSeq" id="WP_166108627.1">
    <property type="nucleotide sequence ID" value="NZ_JAADJT010000023.1"/>
</dbReference>
<organism evidence="1 2">
    <name type="scientific">Duganella aceris</name>
    <dbReference type="NCBI Taxonomy" id="2703883"/>
    <lineage>
        <taxon>Bacteria</taxon>
        <taxon>Pseudomonadati</taxon>
        <taxon>Pseudomonadota</taxon>
        <taxon>Betaproteobacteria</taxon>
        <taxon>Burkholderiales</taxon>
        <taxon>Oxalobacteraceae</taxon>
        <taxon>Telluria group</taxon>
        <taxon>Duganella</taxon>
    </lineage>
</organism>
<dbReference type="Proteomes" id="UP000666369">
    <property type="component" value="Unassembled WGS sequence"/>
</dbReference>
<reference evidence="2" key="1">
    <citation type="submission" date="2023-07" db="EMBL/GenBank/DDBJ databases">
        <title>Duganella aceri sp. nov., isolated from tree sap.</title>
        <authorList>
            <person name="Kim I.S."/>
        </authorList>
    </citation>
    <scope>NUCLEOTIDE SEQUENCE [LARGE SCALE GENOMIC DNA]</scope>
    <source>
        <strain evidence="2">SAP-35</strain>
    </source>
</reference>
<proteinExistence type="predicted"/>
<keyword evidence="2" id="KW-1185">Reference proteome</keyword>
<sequence length="96" mass="10913">MAQMKGRTETNFYGSFWRPRTVVYTSESRRSPIFLKAVDPDIRNSILFAIGVVSGADLVERVVEARSKTDDFRYLLIGRMLGFGFEDAVNMQALTK</sequence>
<gene>
    <name evidence="1" type="ORF">GW587_30200</name>
</gene>
<protein>
    <submittedName>
        <fullName evidence="1">Uncharacterized protein</fullName>
    </submittedName>
</protein>
<evidence type="ECO:0000313" key="1">
    <source>
        <dbReference type="EMBL" id="NGZ88511.1"/>
    </source>
</evidence>
<accession>A0ABX0FUW7</accession>
<name>A0ABX0FUW7_9BURK</name>
<evidence type="ECO:0000313" key="2">
    <source>
        <dbReference type="Proteomes" id="UP000666369"/>
    </source>
</evidence>